<accession>A0A6G1HKW3</accession>
<evidence type="ECO:0000313" key="3">
    <source>
        <dbReference type="Proteomes" id="UP000799640"/>
    </source>
</evidence>
<evidence type="ECO:0000313" key="2">
    <source>
        <dbReference type="EMBL" id="KAF2396496.1"/>
    </source>
</evidence>
<organism evidence="2 3">
    <name type="scientific">Trichodelitschia bisporula</name>
    <dbReference type="NCBI Taxonomy" id="703511"/>
    <lineage>
        <taxon>Eukaryota</taxon>
        <taxon>Fungi</taxon>
        <taxon>Dikarya</taxon>
        <taxon>Ascomycota</taxon>
        <taxon>Pezizomycotina</taxon>
        <taxon>Dothideomycetes</taxon>
        <taxon>Dothideomycetes incertae sedis</taxon>
        <taxon>Phaeotrichales</taxon>
        <taxon>Phaeotrichaceae</taxon>
        <taxon>Trichodelitschia</taxon>
    </lineage>
</organism>
<feature type="signal peptide" evidence="1">
    <location>
        <begin position="1"/>
        <end position="16"/>
    </location>
</feature>
<dbReference type="EMBL" id="ML996706">
    <property type="protein sequence ID" value="KAF2396496.1"/>
    <property type="molecule type" value="Genomic_DNA"/>
</dbReference>
<proteinExistence type="predicted"/>
<reference evidence="2" key="1">
    <citation type="journal article" date="2020" name="Stud. Mycol.">
        <title>101 Dothideomycetes genomes: a test case for predicting lifestyles and emergence of pathogens.</title>
        <authorList>
            <person name="Haridas S."/>
            <person name="Albert R."/>
            <person name="Binder M."/>
            <person name="Bloem J."/>
            <person name="Labutti K."/>
            <person name="Salamov A."/>
            <person name="Andreopoulos B."/>
            <person name="Baker S."/>
            <person name="Barry K."/>
            <person name="Bills G."/>
            <person name="Bluhm B."/>
            <person name="Cannon C."/>
            <person name="Castanera R."/>
            <person name="Culley D."/>
            <person name="Daum C."/>
            <person name="Ezra D."/>
            <person name="Gonzalez J."/>
            <person name="Henrissat B."/>
            <person name="Kuo A."/>
            <person name="Liang C."/>
            <person name="Lipzen A."/>
            <person name="Lutzoni F."/>
            <person name="Magnuson J."/>
            <person name="Mondo S."/>
            <person name="Nolan M."/>
            <person name="Ohm R."/>
            <person name="Pangilinan J."/>
            <person name="Park H.-J."/>
            <person name="Ramirez L."/>
            <person name="Alfaro M."/>
            <person name="Sun H."/>
            <person name="Tritt A."/>
            <person name="Yoshinaga Y."/>
            <person name="Zwiers L.-H."/>
            <person name="Turgeon B."/>
            <person name="Goodwin S."/>
            <person name="Spatafora J."/>
            <person name="Crous P."/>
            <person name="Grigoriev I."/>
        </authorList>
    </citation>
    <scope>NUCLEOTIDE SEQUENCE</scope>
    <source>
        <strain evidence="2">CBS 262.69</strain>
    </source>
</reference>
<keyword evidence="3" id="KW-1185">Reference proteome</keyword>
<keyword evidence="1" id="KW-0732">Signal</keyword>
<feature type="chain" id="PRO_5026096666" description="Extracellular membrane protein CFEM domain-containing protein" evidence="1">
    <location>
        <begin position="17"/>
        <end position="140"/>
    </location>
</feature>
<sequence>MKLTLTLLPLAALAVAQKGKGSTPKPKGGSSGFGGLASLLGGGAALPPNCAFSCLAGAVDVSAILSGLSGGSSSGAPANPCASLANIQSAECSCTGKIIDVLKGDCITKACTAPADVQAAYANINTKCAGKAGFPINPPA</sequence>
<name>A0A6G1HKW3_9PEZI</name>
<dbReference type="Proteomes" id="UP000799640">
    <property type="component" value="Unassembled WGS sequence"/>
</dbReference>
<gene>
    <name evidence="2" type="ORF">EJ06DRAFT_533752</name>
</gene>
<dbReference type="AlphaFoldDB" id="A0A6G1HKW3"/>
<protein>
    <recommendedName>
        <fullName evidence="4">Extracellular membrane protein CFEM domain-containing protein</fullName>
    </recommendedName>
</protein>
<evidence type="ECO:0000256" key="1">
    <source>
        <dbReference type="SAM" id="SignalP"/>
    </source>
</evidence>
<evidence type="ECO:0008006" key="4">
    <source>
        <dbReference type="Google" id="ProtNLM"/>
    </source>
</evidence>